<dbReference type="Proteomes" id="UP001328107">
    <property type="component" value="Unassembled WGS sequence"/>
</dbReference>
<evidence type="ECO:0000256" key="1">
    <source>
        <dbReference type="SAM" id="MobiDB-lite"/>
    </source>
</evidence>
<organism evidence="2 3">
    <name type="scientific">Pristionchus mayeri</name>
    <dbReference type="NCBI Taxonomy" id="1317129"/>
    <lineage>
        <taxon>Eukaryota</taxon>
        <taxon>Metazoa</taxon>
        <taxon>Ecdysozoa</taxon>
        <taxon>Nematoda</taxon>
        <taxon>Chromadorea</taxon>
        <taxon>Rhabditida</taxon>
        <taxon>Rhabditina</taxon>
        <taxon>Diplogasteromorpha</taxon>
        <taxon>Diplogasteroidea</taxon>
        <taxon>Neodiplogasteridae</taxon>
        <taxon>Pristionchus</taxon>
    </lineage>
</organism>
<proteinExistence type="predicted"/>
<dbReference type="EMBL" id="BTRK01000002">
    <property type="protein sequence ID" value="GMR37831.1"/>
    <property type="molecule type" value="Genomic_DNA"/>
</dbReference>
<sequence>MQILTTTIVGKLQDDTWAIQTDDGTIFYWRTSLPNALFVKWKGREIHATLQENTFNCDGACGDAVYLTSNRQIYKATFNPTDGILVTHLRQQLENEKARWEFYSTVIGGQKFVYRLCDDPSKGNLINVSDDRLNGLYLRILHRGKVIYFSKNHNAIIPSVRTIGEHAIVIEANDLYPLIVRDYSRFLYMTDGTIIHTLDLTSMEFLPDLNTSNLAILSFVGVKSGILTFIGMNNDGKHLFEAQLPKYYEQETSNDGDLIDLVDEPKISSPVSSPPTAPDVDAQFITIHTAVDNMRLMMNKILERNRAIEKIDEMHAIEKAELEDKTAKQQAMIAEITMDNERFRLTKEDNKEENELNEHIAELRHQICTMTLENEEMHKKINQLSLVKEENNELIKNNTELRNQIGAMTLNNEEIQKENDQLRFFKEENNELIENLANLKHQIGVINLKNEEMQKEIEQLLLLKEENNELNNNITELRHQIHIMALENDEMQKENDELRLFREENSELNKNIAELRHQIRVLTLEKDQIQTESQEMKEELENLRNDMEKIEKSDDEDEDEDEDTEAQHNTINELRDVIARLKEMDRTQKLSVNNNLIGSLSKVLASASVNRTKIGRSERMKLAEVPELPETSPVPCDPRENEDDLILAAMQRKRFNQVQSGDINTF</sequence>
<reference evidence="3" key="1">
    <citation type="submission" date="2022-10" db="EMBL/GenBank/DDBJ databases">
        <title>Genome assembly of Pristionchus species.</title>
        <authorList>
            <person name="Yoshida K."/>
            <person name="Sommer R.J."/>
        </authorList>
    </citation>
    <scope>NUCLEOTIDE SEQUENCE [LARGE SCALE GENOMIC DNA]</scope>
    <source>
        <strain evidence="3">RS5460</strain>
    </source>
</reference>
<feature type="region of interest" description="Disordered" evidence="1">
    <location>
        <begin position="550"/>
        <end position="569"/>
    </location>
</feature>
<dbReference type="PANTHER" id="PTHR23159:SF31">
    <property type="entry name" value="CENTROSOME-ASSOCIATED PROTEIN CEP250 ISOFORM X1"/>
    <property type="match status" value="1"/>
</dbReference>
<evidence type="ECO:0000313" key="3">
    <source>
        <dbReference type="Proteomes" id="UP001328107"/>
    </source>
</evidence>
<evidence type="ECO:0000313" key="2">
    <source>
        <dbReference type="EMBL" id="GMR37831.1"/>
    </source>
</evidence>
<feature type="compositionally biased region" description="Acidic residues" evidence="1">
    <location>
        <begin position="553"/>
        <end position="564"/>
    </location>
</feature>
<gene>
    <name evidence="2" type="ORF">PMAYCL1PPCAC_08026</name>
</gene>
<keyword evidence="3" id="KW-1185">Reference proteome</keyword>
<accession>A0AAN4ZBT3</accession>
<protein>
    <submittedName>
        <fullName evidence="2">Uncharacterized protein</fullName>
    </submittedName>
</protein>
<dbReference type="AlphaFoldDB" id="A0AAN4ZBT3"/>
<dbReference type="PANTHER" id="PTHR23159">
    <property type="entry name" value="CENTROSOMAL PROTEIN 2"/>
    <property type="match status" value="1"/>
</dbReference>
<name>A0AAN4ZBT3_9BILA</name>
<comment type="caution">
    <text evidence="2">The sequence shown here is derived from an EMBL/GenBank/DDBJ whole genome shotgun (WGS) entry which is preliminary data.</text>
</comment>